<feature type="transmembrane region" description="Helical" evidence="2">
    <location>
        <begin position="263"/>
        <end position="285"/>
    </location>
</feature>
<keyword evidence="4" id="KW-1185">Reference proteome</keyword>
<proteinExistence type="predicted"/>
<dbReference type="InterPro" id="IPR010266">
    <property type="entry name" value="NnrS"/>
</dbReference>
<feature type="transmembrane region" description="Helical" evidence="2">
    <location>
        <begin position="331"/>
        <end position="348"/>
    </location>
</feature>
<feature type="transmembrane region" description="Helical" evidence="2">
    <location>
        <begin position="292"/>
        <end position="311"/>
    </location>
</feature>
<feature type="transmembrane region" description="Helical" evidence="2">
    <location>
        <begin position="173"/>
        <end position="193"/>
    </location>
</feature>
<keyword evidence="2" id="KW-0812">Transmembrane</keyword>
<dbReference type="Pfam" id="PF05940">
    <property type="entry name" value="NnrS"/>
    <property type="match status" value="1"/>
</dbReference>
<keyword evidence="2" id="KW-1133">Transmembrane helix</keyword>
<gene>
    <name evidence="3" type="ORF">C6N40_09515</name>
</gene>
<evidence type="ECO:0000313" key="3">
    <source>
        <dbReference type="EMBL" id="PRH82029.1"/>
    </source>
</evidence>
<evidence type="ECO:0000313" key="4">
    <source>
        <dbReference type="Proteomes" id="UP000241736"/>
    </source>
</evidence>
<feature type="transmembrane region" description="Helical" evidence="2">
    <location>
        <begin position="136"/>
        <end position="161"/>
    </location>
</feature>
<feature type="transmembrane region" description="Helical" evidence="2">
    <location>
        <begin position="199"/>
        <end position="219"/>
    </location>
</feature>
<protein>
    <submittedName>
        <fullName evidence="3">Short-chain dehydrogenase</fullName>
    </submittedName>
</protein>
<feature type="transmembrane region" description="Helical" evidence="2">
    <location>
        <begin position="360"/>
        <end position="378"/>
    </location>
</feature>
<feature type="transmembrane region" description="Helical" evidence="2">
    <location>
        <begin position="75"/>
        <end position="98"/>
    </location>
</feature>
<dbReference type="AlphaFoldDB" id="A0A2P6M7R6"/>
<name>A0A2P6M7R6_9GAMM</name>
<dbReference type="EMBL" id="PVLF01000014">
    <property type="protein sequence ID" value="PRH82029.1"/>
    <property type="molecule type" value="Genomic_DNA"/>
</dbReference>
<evidence type="ECO:0000256" key="1">
    <source>
        <dbReference type="SAM" id="MobiDB-lite"/>
    </source>
</evidence>
<accession>A0A2P6M7R6</accession>
<reference evidence="3 4" key="1">
    <citation type="submission" date="2018-03" db="EMBL/GenBank/DDBJ databases">
        <title>Arenimonas caeni sp. nov., isolated from activated sludge.</title>
        <authorList>
            <person name="Liu H."/>
        </authorList>
    </citation>
    <scope>NUCLEOTIDE SEQUENCE [LARGE SCALE GENOMIC DNA]</scope>
    <source>
        <strain evidence="4">z29</strain>
    </source>
</reference>
<evidence type="ECO:0000256" key="2">
    <source>
        <dbReference type="SAM" id="Phobius"/>
    </source>
</evidence>
<dbReference type="OrthoDB" id="9770040at2"/>
<sequence length="424" mass="45946">MTCVKAPVTRGRESGGTKHGANHMAATPFPASLPLAAAPHRLLFFIGAANVLAAMAWWSGWLAGMAPATPVPGGWMHAFVMQYQVLPTFIFGFLLTVFPRWMGQLEASRWHYLPVGLGLVVGQALTLASLVTGSALLLHIGMVNTVAGWVAAMAVLAGWLARDRSGNWHAISCFAGLLMGLAGLLAFAIYLHAPGEPRLAFAMLKIGTFGLLVPVYSTVAHRMFPFFAGNVVPGYQPWRPMWLLAACWPLWLGHLALELAHLYHWLWLVDLPLLGLHGLMLWRWWPRGKAPALLRVLFVGYAWLPVALALYAAQSLWFLGTGEFTLGRGPVHAIAVGFFGSLLVAMVTRVTQGHSGRPLVLGRIPAIAFVGMQLVAAVRVGSELAANPAPWFLAAAVGWVVVFLPWVLRSLWIYATPRADGRPG</sequence>
<keyword evidence="2" id="KW-0472">Membrane</keyword>
<dbReference type="Proteomes" id="UP000241736">
    <property type="component" value="Unassembled WGS sequence"/>
</dbReference>
<feature type="transmembrane region" description="Helical" evidence="2">
    <location>
        <begin position="42"/>
        <end position="63"/>
    </location>
</feature>
<feature type="transmembrane region" description="Helical" evidence="2">
    <location>
        <begin position="110"/>
        <end position="130"/>
    </location>
</feature>
<feature type="transmembrane region" description="Helical" evidence="2">
    <location>
        <begin position="390"/>
        <end position="408"/>
    </location>
</feature>
<feature type="region of interest" description="Disordered" evidence="1">
    <location>
        <begin position="1"/>
        <end position="21"/>
    </location>
</feature>
<feature type="transmembrane region" description="Helical" evidence="2">
    <location>
        <begin position="240"/>
        <end position="257"/>
    </location>
</feature>
<organism evidence="3 4">
    <name type="scientific">Arenimonas caeni</name>
    <dbReference type="NCBI Taxonomy" id="2058085"/>
    <lineage>
        <taxon>Bacteria</taxon>
        <taxon>Pseudomonadati</taxon>
        <taxon>Pseudomonadota</taxon>
        <taxon>Gammaproteobacteria</taxon>
        <taxon>Lysobacterales</taxon>
        <taxon>Lysobacteraceae</taxon>
        <taxon>Arenimonas</taxon>
    </lineage>
</organism>
<comment type="caution">
    <text evidence="3">The sequence shown here is derived from an EMBL/GenBank/DDBJ whole genome shotgun (WGS) entry which is preliminary data.</text>
</comment>